<feature type="region of interest" description="Disordered" evidence="1">
    <location>
        <begin position="312"/>
        <end position="338"/>
    </location>
</feature>
<dbReference type="OrthoDB" id="2735536at2759"/>
<dbReference type="HOGENOM" id="CLU_036734_0_0_1"/>
<proteinExistence type="predicted"/>
<dbReference type="STRING" id="5643.A0A060SMK8"/>
<feature type="compositionally biased region" description="Basic and acidic residues" evidence="1">
    <location>
        <begin position="312"/>
        <end position="323"/>
    </location>
</feature>
<evidence type="ECO:0000256" key="1">
    <source>
        <dbReference type="SAM" id="MobiDB-lite"/>
    </source>
</evidence>
<dbReference type="EMBL" id="CCBP010000122">
    <property type="protein sequence ID" value="CDO73658.1"/>
    <property type="molecule type" value="Genomic_DNA"/>
</dbReference>
<accession>A0A060SMK8</accession>
<keyword evidence="3" id="KW-1185">Reference proteome</keyword>
<dbReference type="PANTHER" id="PTHR28058">
    <property type="entry name" value="37S RIBOSOMAL PROTEIN MRP51, MITOCHONDRIAL"/>
    <property type="match status" value="1"/>
</dbReference>
<dbReference type="PANTHER" id="PTHR28058:SF1">
    <property type="entry name" value="SMALL RIBOSOMAL SUBUNIT PROTEIN BS1M"/>
    <property type="match status" value="1"/>
</dbReference>
<dbReference type="Proteomes" id="UP000029665">
    <property type="component" value="Unassembled WGS sequence"/>
</dbReference>
<dbReference type="Pfam" id="PF11709">
    <property type="entry name" value="Mit_ribos_Mrp51"/>
    <property type="match status" value="1"/>
</dbReference>
<dbReference type="AlphaFoldDB" id="A0A060SMK8"/>
<evidence type="ECO:0000313" key="3">
    <source>
        <dbReference type="Proteomes" id="UP000029665"/>
    </source>
</evidence>
<dbReference type="InterPro" id="IPR016712">
    <property type="entry name" value="Rbsml_bS1m-like"/>
</dbReference>
<dbReference type="OMA" id="NRWIRMW"/>
<name>A0A060SMK8_PYCCI</name>
<sequence>MATTPPSQFAAILRRSKFASFDPNIGQVYTTFDGHAARGNFGLKRPLALRRRNAHITVQAIDSREQQTVWRSAEPQNRWIRMWDETGTTPTIIEGSWQARLGPHGEFRFKVDSDLVPQEEDSKSQEKDEEGQVPISNATRNMSAMSNKEFEWYLRRIRELRPAFREFLNKKYPPKDDESELDRSLLSRSLRSSTNDVKEFLAHRAYLEYREPRPRHIEQQPHRYAGLNYTRSPPLQTQLNTKAHVGRVLGDEPYKNHVLVATVGMTSEFKVERFEDDAPAVSTFRFSEVVLSAAPATVGEKPEGLEGVKMRTTLRESSEESRATKNNPHHPGSKAYITHPAATTPTLAMARPVDTAVYKGEMTRSEASRYLLRTLRIITPTGESR</sequence>
<evidence type="ECO:0000313" key="2">
    <source>
        <dbReference type="EMBL" id="CDO73658.1"/>
    </source>
</evidence>
<reference evidence="2" key="1">
    <citation type="submission" date="2014-01" db="EMBL/GenBank/DDBJ databases">
        <title>The genome of the white-rot fungus Pycnoporus cinnabarinus: a basidiomycete model with a versatile arsenal for lignocellulosic biomass breakdown.</title>
        <authorList>
            <person name="Levasseur A."/>
            <person name="Lomascolo A."/>
            <person name="Ruiz-Duenas F.J."/>
            <person name="Uzan E."/>
            <person name="Piumi F."/>
            <person name="Kues U."/>
            <person name="Ram A.F.J."/>
            <person name="Murat C."/>
            <person name="Haon M."/>
            <person name="Benoit I."/>
            <person name="Arfi Y."/>
            <person name="Chevret D."/>
            <person name="Drula E."/>
            <person name="Kwon M.J."/>
            <person name="Gouret P."/>
            <person name="Lesage-Meessen L."/>
            <person name="Lombard V."/>
            <person name="Mariette J."/>
            <person name="Noirot C."/>
            <person name="Park J."/>
            <person name="Patyshakuliyeva A."/>
            <person name="Wieneger R.A.B."/>
            <person name="Wosten H.A.B."/>
            <person name="Martin F."/>
            <person name="Coutinho P.M."/>
            <person name="de Vries R."/>
            <person name="Martinez A.T."/>
            <person name="Klopp C."/>
            <person name="Pontarotti P."/>
            <person name="Henrissat B."/>
            <person name="Record E."/>
        </authorList>
    </citation>
    <scope>NUCLEOTIDE SEQUENCE [LARGE SCALE GENOMIC DNA]</scope>
    <source>
        <strain evidence="2">BRFM137</strain>
    </source>
</reference>
<organism evidence="2 3">
    <name type="scientific">Pycnoporus cinnabarinus</name>
    <name type="common">Cinnabar-red polypore</name>
    <name type="synonym">Trametes cinnabarina</name>
    <dbReference type="NCBI Taxonomy" id="5643"/>
    <lineage>
        <taxon>Eukaryota</taxon>
        <taxon>Fungi</taxon>
        <taxon>Dikarya</taxon>
        <taxon>Basidiomycota</taxon>
        <taxon>Agaricomycotina</taxon>
        <taxon>Agaricomycetes</taxon>
        <taxon>Polyporales</taxon>
        <taxon>Polyporaceae</taxon>
        <taxon>Trametes</taxon>
    </lineage>
</organism>
<protein>
    <submittedName>
        <fullName evidence="2">Uncharacterized protein</fullName>
    </submittedName>
</protein>
<comment type="caution">
    <text evidence="2">The sequence shown here is derived from an EMBL/GenBank/DDBJ whole genome shotgun (WGS) entry which is preliminary data.</text>
</comment>
<gene>
    <name evidence="2" type="ORF">BN946_scf185014.g128</name>
</gene>
<feature type="region of interest" description="Disordered" evidence="1">
    <location>
        <begin position="116"/>
        <end position="141"/>
    </location>
</feature>